<protein>
    <submittedName>
        <fullName evidence="5">Ribokinase</fullName>
    </submittedName>
</protein>
<keyword evidence="2" id="KW-0808">Transferase</keyword>
<dbReference type="PRINTS" id="PR00990">
    <property type="entry name" value="RIBOKINASE"/>
</dbReference>
<proteinExistence type="inferred from homology"/>
<dbReference type="EMBL" id="LLZH01000048">
    <property type="protein sequence ID" value="KUL39466.1"/>
    <property type="molecule type" value="Genomic_DNA"/>
</dbReference>
<dbReference type="Gene3D" id="3.40.1190.20">
    <property type="match status" value="1"/>
</dbReference>
<dbReference type="GO" id="GO:0006796">
    <property type="term" value="P:phosphate-containing compound metabolic process"/>
    <property type="evidence" value="ECO:0007669"/>
    <property type="project" value="UniProtKB-ARBA"/>
</dbReference>
<keyword evidence="3 5" id="KW-0418">Kinase</keyword>
<dbReference type="InterPro" id="IPR011611">
    <property type="entry name" value="PfkB_dom"/>
</dbReference>
<evidence type="ECO:0000256" key="2">
    <source>
        <dbReference type="ARBA" id="ARBA00022679"/>
    </source>
</evidence>
<evidence type="ECO:0000259" key="4">
    <source>
        <dbReference type="Pfam" id="PF00294"/>
    </source>
</evidence>
<dbReference type="InterPro" id="IPR029056">
    <property type="entry name" value="Ribokinase-like"/>
</dbReference>
<comment type="caution">
    <text evidence="5">The sequence shown here is derived from an EMBL/GenBank/DDBJ whole genome shotgun (WGS) entry which is preliminary data.</text>
</comment>
<accession>A0A0X3V872</accession>
<gene>
    <name evidence="5" type="ORF">ADL15_09385</name>
</gene>
<dbReference type="Proteomes" id="UP000053244">
    <property type="component" value="Unassembled WGS sequence"/>
</dbReference>
<dbReference type="SUPFAM" id="SSF53613">
    <property type="entry name" value="Ribokinase-like"/>
    <property type="match status" value="1"/>
</dbReference>
<evidence type="ECO:0000313" key="5">
    <source>
        <dbReference type="EMBL" id="KUL39466.1"/>
    </source>
</evidence>
<organism evidence="5 6">
    <name type="scientific">Actinoplanes awajinensis subsp. mycoplanecinus</name>
    <dbReference type="NCBI Taxonomy" id="135947"/>
    <lineage>
        <taxon>Bacteria</taxon>
        <taxon>Bacillati</taxon>
        <taxon>Actinomycetota</taxon>
        <taxon>Actinomycetes</taxon>
        <taxon>Micromonosporales</taxon>
        <taxon>Micromonosporaceae</taxon>
        <taxon>Actinoplanes</taxon>
    </lineage>
</organism>
<keyword evidence="6" id="KW-1185">Reference proteome</keyword>
<evidence type="ECO:0000313" key="6">
    <source>
        <dbReference type="Proteomes" id="UP000053244"/>
    </source>
</evidence>
<name>A0A0X3V872_9ACTN</name>
<dbReference type="PANTHER" id="PTHR10584">
    <property type="entry name" value="SUGAR KINASE"/>
    <property type="match status" value="1"/>
</dbReference>
<comment type="similarity">
    <text evidence="1">Belongs to the carbohydrate kinase PfkB family.</text>
</comment>
<dbReference type="CDD" id="cd01942">
    <property type="entry name" value="ribokinase_group_A"/>
    <property type="match status" value="1"/>
</dbReference>
<feature type="domain" description="Carbohydrate kinase PfkB" evidence="4">
    <location>
        <begin position="33"/>
        <end position="296"/>
    </location>
</feature>
<dbReference type="RefSeq" id="WP_067687242.1">
    <property type="nucleotide sequence ID" value="NZ_LLZH01000048.1"/>
</dbReference>
<sequence length="326" mass="34514">MGRIAVTGSIATDHLMRFPGSFSEQLLPDQLHTVSLSFLVDALDVRYGGVAGNIAYGLGRLGLSPFLIGAVGTDFAAYRTWLESHGVDCEFVRVSETAQTSRFTCTTDTSMCQIASFYPGAMAEAAQIDLAPLLARSNPPDLVIVAADDPAAMVRHADQCRRIGQPFVADPSQQLATMPGEVVTAFITGADYLVTNEYEEHLLLAKSGFTPRELLDRVAVQVTTLGERGVRITGRDIEPVCVPAAGGVRPVDPTGAGDAFRAGFFGGLGWGLSPRRAAEVGCQLGALALESVGTQEYTVDPAGFGERLAASYGDEAAADVWSHWTA</sequence>
<dbReference type="InterPro" id="IPR002139">
    <property type="entry name" value="Ribo/fructo_kinase"/>
</dbReference>
<dbReference type="GO" id="GO:0016301">
    <property type="term" value="F:kinase activity"/>
    <property type="evidence" value="ECO:0007669"/>
    <property type="project" value="UniProtKB-KW"/>
</dbReference>
<evidence type="ECO:0000256" key="3">
    <source>
        <dbReference type="ARBA" id="ARBA00022777"/>
    </source>
</evidence>
<dbReference type="Pfam" id="PF00294">
    <property type="entry name" value="PfkB"/>
    <property type="match status" value="1"/>
</dbReference>
<reference evidence="5 6" key="1">
    <citation type="submission" date="2015-10" db="EMBL/GenBank/DDBJ databases">
        <authorList>
            <person name="Gilbert D.G."/>
        </authorList>
    </citation>
    <scope>NUCLEOTIDE SEQUENCE [LARGE SCALE GENOMIC DNA]</scope>
    <source>
        <strain evidence="5 6">NRRL B-16712</strain>
    </source>
</reference>
<evidence type="ECO:0000256" key="1">
    <source>
        <dbReference type="ARBA" id="ARBA00010688"/>
    </source>
</evidence>
<dbReference type="InterPro" id="IPR002173">
    <property type="entry name" value="Carboh/pur_kinase_PfkB_CS"/>
</dbReference>
<dbReference type="PROSITE" id="PS00583">
    <property type="entry name" value="PFKB_KINASES_1"/>
    <property type="match status" value="1"/>
</dbReference>
<dbReference type="OrthoDB" id="9779730at2"/>
<dbReference type="AlphaFoldDB" id="A0A0X3V872"/>
<dbReference type="PANTHER" id="PTHR10584:SF166">
    <property type="entry name" value="RIBOKINASE"/>
    <property type="match status" value="1"/>
</dbReference>